<dbReference type="AlphaFoldDB" id="A0AAW4VLW2"/>
<evidence type="ECO:0000313" key="2">
    <source>
        <dbReference type="Proteomes" id="UP001197827"/>
    </source>
</evidence>
<gene>
    <name evidence="1" type="ORF">LJD74_11840</name>
</gene>
<dbReference type="Proteomes" id="UP001197827">
    <property type="component" value="Unassembled WGS sequence"/>
</dbReference>
<evidence type="ECO:0000313" key="1">
    <source>
        <dbReference type="EMBL" id="MCB8562678.1"/>
    </source>
</evidence>
<accession>A0AAW4VLW2</accession>
<protein>
    <recommendedName>
        <fullName evidence="3">PH domain-containing protein</fullName>
    </recommendedName>
</protein>
<name>A0AAW4VLW2_9FIRM</name>
<dbReference type="EMBL" id="JAJDKQ010000027">
    <property type="protein sequence ID" value="MCB8562678.1"/>
    <property type="molecule type" value="Genomic_DNA"/>
</dbReference>
<reference evidence="1" key="1">
    <citation type="submission" date="2021-10" db="EMBL/GenBank/DDBJ databases">
        <title>Collection of gut derived symbiotic bacterial strains cultured from healthy donors.</title>
        <authorList>
            <person name="Lin H."/>
            <person name="Littmann E."/>
            <person name="Kohout C."/>
            <person name="Pamer E.G."/>
        </authorList>
    </citation>
    <scope>NUCLEOTIDE SEQUENCE</scope>
    <source>
        <strain evidence="1">DFI.5.2</strain>
    </source>
</reference>
<comment type="caution">
    <text evidence="1">The sequence shown here is derived from an EMBL/GenBank/DDBJ whole genome shotgun (WGS) entry which is preliminary data.</text>
</comment>
<evidence type="ECO:0008006" key="3">
    <source>
        <dbReference type="Google" id="ProtNLM"/>
    </source>
</evidence>
<sequence length="87" mass="10503">MNEKIELLKKIRISADKNYISDLRNNIVFTYVQVNKILFFSIDDYSLDEWNNAIKYINQKDLSFNTKKEAKKYLYILMFIKARLNDL</sequence>
<organism evidence="1 2">
    <name type="scientific">Faecalibacillus intestinalis</name>
    <dbReference type="NCBI Taxonomy" id="1982626"/>
    <lineage>
        <taxon>Bacteria</taxon>
        <taxon>Bacillati</taxon>
        <taxon>Bacillota</taxon>
        <taxon>Erysipelotrichia</taxon>
        <taxon>Erysipelotrichales</taxon>
        <taxon>Coprobacillaceae</taxon>
        <taxon>Faecalibacillus</taxon>
    </lineage>
</organism>
<dbReference type="RefSeq" id="WP_147338265.1">
    <property type="nucleotide sequence ID" value="NZ_JAJDKQ010000027.1"/>
</dbReference>
<proteinExistence type="predicted"/>